<dbReference type="AlphaFoldDB" id="A0A813DEP6"/>
<dbReference type="OrthoDB" id="411348at2759"/>
<keyword evidence="2" id="KW-1185">Reference proteome</keyword>
<accession>A0A813DEP6</accession>
<evidence type="ECO:0000313" key="2">
    <source>
        <dbReference type="Proteomes" id="UP000654075"/>
    </source>
</evidence>
<sequence length="140" mass="14784">MVWACASRDQMPEAAFGFEGRATVVQGLGGEELVVAELSKDHSAGMLVLAGLEAESQSSSSSQLCSLGSLRLEASRQGYVWRAKDPSPLAERAAELGGSEYLRLLECPVALGFLDPALRVAVADQSKPAMHLSVLEHASV</sequence>
<name>A0A813DEP6_POLGL</name>
<protein>
    <submittedName>
        <fullName evidence="1">Uncharacterized protein</fullName>
    </submittedName>
</protein>
<dbReference type="EMBL" id="CAJNNV010001538">
    <property type="protein sequence ID" value="CAE8585284.1"/>
    <property type="molecule type" value="Genomic_DNA"/>
</dbReference>
<proteinExistence type="predicted"/>
<reference evidence="1" key="1">
    <citation type="submission" date="2021-02" db="EMBL/GenBank/DDBJ databases">
        <authorList>
            <person name="Dougan E. K."/>
            <person name="Rhodes N."/>
            <person name="Thang M."/>
            <person name="Chan C."/>
        </authorList>
    </citation>
    <scope>NUCLEOTIDE SEQUENCE</scope>
</reference>
<organism evidence="1 2">
    <name type="scientific">Polarella glacialis</name>
    <name type="common">Dinoflagellate</name>
    <dbReference type="NCBI Taxonomy" id="89957"/>
    <lineage>
        <taxon>Eukaryota</taxon>
        <taxon>Sar</taxon>
        <taxon>Alveolata</taxon>
        <taxon>Dinophyceae</taxon>
        <taxon>Suessiales</taxon>
        <taxon>Suessiaceae</taxon>
        <taxon>Polarella</taxon>
    </lineage>
</organism>
<comment type="caution">
    <text evidence="1">The sequence shown here is derived from an EMBL/GenBank/DDBJ whole genome shotgun (WGS) entry which is preliminary data.</text>
</comment>
<evidence type="ECO:0000313" key="1">
    <source>
        <dbReference type="EMBL" id="CAE8585284.1"/>
    </source>
</evidence>
<dbReference type="Proteomes" id="UP000654075">
    <property type="component" value="Unassembled WGS sequence"/>
</dbReference>
<feature type="non-terminal residue" evidence="1">
    <location>
        <position position="1"/>
    </location>
</feature>
<gene>
    <name evidence="1" type="ORF">PGLA1383_LOCUS4195</name>
</gene>